<evidence type="ECO:0000313" key="3">
    <source>
        <dbReference type="Proteomes" id="UP000265955"/>
    </source>
</evidence>
<protein>
    <submittedName>
        <fullName evidence="2">Uncharacterized protein</fullName>
    </submittedName>
</protein>
<evidence type="ECO:0000256" key="1">
    <source>
        <dbReference type="SAM" id="MobiDB-lite"/>
    </source>
</evidence>
<dbReference type="AlphaFoldDB" id="A0A3A3FJU9"/>
<gene>
    <name evidence="2" type="ORF">D3871_29240</name>
</gene>
<sequence>MFTLRFPLHRHAALKPVFTQLSLAERVFIKEGMLVLQLSEEEFFELKLSLSGIHTGPIGGWKMNPDKDRPTTKAPDGLDFS</sequence>
<evidence type="ECO:0000313" key="2">
    <source>
        <dbReference type="EMBL" id="RJF92668.1"/>
    </source>
</evidence>
<reference evidence="3" key="1">
    <citation type="submission" date="2018-09" db="EMBL/GenBank/DDBJ databases">
        <authorList>
            <person name="Zhu H."/>
        </authorList>
    </citation>
    <scope>NUCLEOTIDE SEQUENCE [LARGE SCALE GENOMIC DNA]</scope>
    <source>
        <strain evidence="3">K1R23-30</strain>
    </source>
</reference>
<comment type="caution">
    <text evidence="2">The sequence shown here is derived from an EMBL/GenBank/DDBJ whole genome shotgun (WGS) entry which is preliminary data.</text>
</comment>
<keyword evidence="3" id="KW-1185">Reference proteome</keyword>
<organism evidence="2 3">
    <name type="scientific">Noviherbaspirillum saxi</name>
    <dbReference type="NCBI Taxonomy" id="2320863"/>
    <lineage>
        <taxon>Bacteria</taxon>
        <taxon>Pseudomonadati</taxon>
        <taxon>Pseudomonadota</taxon>
        <taxon>Betaproteobacteria</taxon>
        <taxon>Burkholderiales</taxon>
        <taxon>Oxalobacteraceae</taxon>
        <taxon>Noviherbaspirillum</taxon>
    </lineage>
</organism>
<name>A0A3A3FJU9_9BURK</name>
<proteinExistence type="predicted"/>
<dbReference type="EMBL" id="QYUO01000003">
    <property type="protein sequence ID" value="RJF92668.1"/>
    <property type="molecule type" value="Genomic_DNA"/>
</dbReference>
<accession>A0A3A3FJU9</accession>
<dbReference type="RefSeq" id="WP_119772659.1">
    <property type="nucleotide sequence ID" value="NZ_QYUO01000003.1"/>
</dbReference>
<feature type="region of interest" description="Disordered" evidence="1">
    <location>
        <begin position="57"/>
        <end position="81"/>
    </location>
</feature>
<dbReference type="Proteomes" id="UP000265955">
    <property type="component" value="Unassembled WGS sequence"/>
</dbReference>